<feature type="compositionally biased region" description="Basic and acidic residues" evidence="1">
    <location>
        <begin position="22"/>
        <end position="35"/>
    </location>
</feature>
<dbReference type="EMBL" id="JAINUG010000087">
    <property type="protein sequence ID" value="KAJ8398920.1"/>
    <property type="molecule type" value="Genomic_DNA"/>
</dbReference>
<dbReference type="Proteomes" id="UP001221898">
    <property type="component" value="Unassembled WGS sequence"/>
</dbReference>
<reference evidence="2" key="1">
    <citation type="journal article" date="2023" name="Science">
        <title>Genome structures resolve the early diversification of teleost fishes.</title>
        <authorList>
            <person name="Parey E."/>
            <person name="Louis A."/>
            <person name="Montfort J."/>
            <person name="Bouchez O."/>
            <person name="Roques C."/>
            <person name="Iampietro C."/>
            <person name="Lluch J."/>
            <person name="Castinel A."/>
            <person name="Donnadieu C."/>
            <person name="Desvignes T."/>
            <person name="Floi Bucao C."/>
            <person name="Jouanno E."/>
            <person name="Wen M."/>
            <person name="Mejri S."/>
            <person name="Dirks R."/>
            <person name="Jansen H."/>
            <person name="Henkel C."/>
            <person name="Chen W.J."/>
            <person name="Zahm M."/>
            <person name="Cabau C."/>
            <person name="Klopp C."/>
            <person name="Thompson A.W."/>
            <person name="Robinson-Rechavi M."/>
            <person name="Braasch I."/>
            <person name="Lecointre G."/>
            <person name="Bobe J."/>
            <person name="Postlethwait J.H."/>
            <person name="Berthelot C."/>
            <person name="Roest Crollius H."/>
            <person name="Guiguen Y."/>
        </authorList>
    </citation>
    <scope>NUCLEOTIDE SEQUENCE</scope>
    <source>
        <strain evidence="2">NC1722</strain>
    </source>
</reference>
<organism evidence="2 3">
    <name type="scientific">Aldrovandia affinis</name>
    <dbReference type="NCBI Taxonomy" id="143900"/>
    <lineage>
        <taxon>Eukaryota</taxon>
        <taxon>Metazoa</taxon>
        <taxon>Chordata</taxon>
        <taxon>Craniata</taxon>
        <taxon>Vertebrata</taxon>
        <taxon>Euteleostomi</taxon>
        <taxon>Actinopterygii</taxon>
        <taxon>Neopterygii</taxon>
        <taxon>Teleostei</taxon>
        <taxon>Notacanthiformes</taxon>
        <taxon>Halosauridae</taxon>
        <taxon>Aldrovandia</taxon>
    </lineage>
</organism>
<name>A0AAD7SAF6_9TELE</name>
<proteinExistence type="predicted"/>
<accession>A0AAD7SAF6</accession>
<sequence length="107" mass="11354">MAMCSSYRVPCGQIGTILINRGRDRRADASAESHADGPQGDASLRFVVGGEATATRYTGIGSRPTRVVRGGSIQREHWGTSLSGGGHARRGLWRRDGRMAMGGLVAL</sequence>
<evidence type="ECO:0000313" key="2">
    <source>
        <dbReference type="EMBL" id="KAJ8398920.1"/>
    </source>
</evidence>
<feature type="region of interest" description="Disordered" evidence="1">
    <location>
        <begin position="22"/>
        <end position="43"/>
    </location>
</feature>
<gene>
    <name evidence="2" type="ORF">AAFF_G00418280</name>
</gene>
<dbReference type="AlphaFoldDB" id="A0AAD7SAF6"/>
<comment type="caution">
    <text evidence="2">The sequence shown here is derived from an EMBL/GenBank/DDBJ whole genome shotgun (WGS) entry which is preliminary data.</text>
</comment>
<keyword evidence="3" id="KW-1185">Reference proteome</keyword>
<protein>
    <submittedName>
        <fullName evidence="2">Uncharacterized protein</fullName>
    </submittedName>
</protein>
<evidence type="ECO:0000256" key="1">
    <source>
        <dbReference type="SAM" id="MobiDB-lite"/>
    </source>
</evidence>
<evidence type="ECO:0000313" key="3">
    <source>
        <dbReference type="Proteomes" id="UP001221898"/>
    </source>
</evidence>